<dbReference type="AlphaFoldDB" id="A0A7C1K563"/>
<name>A0A7C1K563_THERO</name>
<proteinExistence type="predicted"/>
<comment type="caution">
    <text evidence="1">The sequence shown here is derived from an EMBL/GenBank/DDBJ whole genome shotgun (WGS) entry which is preliminary data.</text>
</comment>
<sequence>MSFDLRLWLLVLVSALLLVTIELTEDYLERSWPRVRRPADGWASSEGVRQLWTVVGALVFPGIVLLLLNLAVLVWRDLSLAPVLVLGGMLIGLGWAGYLLLISQIGGLDDYLEGIGATLPLALMAVLLVGDLLLLIALLSSLPDVSLRRLLP</sequence>
<organism evidence="1">
    <name type="scientific">Thermomicrobium roseum</name>
    <dbReference type="NCBI Taxonomy" id="500"/>
    <lineage>
        <taxon>Bacteria</taxon>
        <taxon>Pseudomonadati</taxon>
        <taxon>Thermomicrobiota</taxon>
        <taxon>Thermomicrobia</taxon>
        <taxon>Thermomicrobiales</taxon>
        <taxon>Thermomicrobiaceae</taxon>
        <taxon>Thermomicrobium</taxon>
    </lineage>
</organism>
<protein>
    <submittedName>
        <fullName evidence="1">Uncharacterized protein</fullName>
    </submittedName>
</protein>
<dbReference type="EMBL" id="DSJL01000010">
    <property type="protein sequence ID" value="HEF64936.1"/>
    <property type="molecule type" value="Genomic_DNA"/>
</dbReference>
<reference evidence="1" key="1">
    <citation type="journal article" date="2020" name="mSystems">
        <title>Genome- and Community-Level Interaction Insights into Carbon Utilization and Element Cycling Functions of Hydrothermarchaeota in Hydrothermal Sediment.</title>
        <authorList>
            <person name="Zhou Z."/>
            <person name="Liu Y."/>
            <person name="Xu W."/>
            <person name="Pan J."/>
            <person name="Luo Z.H."/>
            <person name="Li M."/>
        </authorList>
    </citation>
    <scope>NUCLEOTIDE SEQUENCE [LARGE SCALE GENOMIC DNA]</scope>
    <source>
        <strain evidence="1">SpSt-222</strain>
    </source>
</reference>
<gene>
    <name evidence="1" type="ORF">ENP47_04990</name>
</gene>
<evidence type="ECO:0000313" key="1">
    <source>
        <dbReference type="EMBL" id="HEF64936.1"/>
    </source>
</evidence>
<accession>A0A7C1K563</accession>